<gene>
    <name evidence="12" type="ORF">MW290_06995</name>
</gene>
<keyword evidence="5" id="KW-0808">Transferase</keyword>
<sequence length="457" mass="50133">MSLRLKINLLVSALTLLFVTAVMALQLRNMQESVREEVVAANRVAAQLLKRTAWLYAAQGTPAMRAFLEGVGRVRSNDITLLDAQGNELYHSPPSPYKAGRDAPDWFERLVSPPPDEQSIGFPDGKLVVRANASRAIIDAWDSASVMVGSALALLAVVNALVFWLVGRAVRPFARIVGALGEVEAGRFGVQLPRLPGVEAAAIGAAFNRMVAQLEDHIETERRAVRAEMQLSDSRELARWVERHVEQERRMIARELHDELGQSVTAMRSMATSIAQRSKDKDAPTEQAARLIADECSRLYDAMHGIIPRLAPLVLDRFGLAEALDDLAERTRRTQRELRLDLHVALDEQPVPPDTALALYRAAQEGVTNALRHGQARHITLDLRRDAQGLRLQVTDDGTGPPPAPAAGRPTQLPGAPGHYGLRWLAERVEGLGGRFALLPAPGRGARLEVCLPMETR</sequence>
<dbReference type="SMART" id="SM00387">
    <property type="entry name" value="HATPase_c"/>
    <property type="match status" value="1"/>
</dbReference>
<dbReference type="PROSITE" id="PS50885">
    <property type="entry name" value="HAMP"/>
    <property type="match status" value="1"/>
</dbReference>
<organism evidence="12 13">
    <name type="scientific">Aquincola tertiaricarbonis</name>
    <dbReference type="NCBI Taxonomy" id="391953"/>
    <lineage>
        <taxon>Bacteria</taxon>
        <taxon>Pseudomonadati</taxon>
        <taxon>Pseudomonadota</taxon>
        <taxon>Betaproteobacteria</taxon>
        <taxon>Burkholderiales</taxon>
        <taxon>Sphaerotilaceae</taxon>
        <taxon>Aquincola</taxon>
    </lineage>
</organism>
<feature type="domain" description="Histidine kinase" evidence="10">
    <location>
        <begin position="255"/>
        <end position="456"/>
    </location>
</feature>
<evidence type="ECO:0000256" key="3">
    <source>
        <dbReference type="ARBA" id="ARBA00012438"/>
    </source>
</evidence>
<dbReference type="Pfam" id="PF02518">
    <property type="entry name" value="HATPase_c"/>
    <property type="match status" value="1"/>
</dbReference>
<dbReference type="InterPro" id="IPR005467">
    <property type="entry name" value="His_kinase_dom"/>
</dbReference>
<reference evidence="12" key="1">
    <citation type="submission" date="2022-05" db="EMBL/GenBank/DDBJ databases">
        <title>An RpoN-dependent PEP-CTERM gene is involved in floc formation of an Aquincola tertiaricarbonis strain.</title>
        <authorList>
            <person name="Qiu D."/>
            <person name="Xia M."/>
        </authorList>
    </citation>
    <scope>NUCLEOTIDE SEQUENCE</scope>
    <source>
        <strain evidence="12">RN12</strain>
    </source>
</reference>
<dbReference type="PANTHER" id="PTHR24421">
    <property type="entry name" value="NITRATE/NITRITE SENSOR PROTEIN NARX-RELATED"/>
    <property type="match status" value="1"/>
</dbReference>
<comment type="subcellular location">
    <subcellularLocation>
        <location evidence="2">Membrane</location>
    </subcellularLocation>
</comment>
<keyword evidence="9" id="KW-1133">Transmembrane helix</keyword>
<feature type="region of interest" description="Disordered" evidence="8">
    <location>
        <begin position="394"/>
        <end position="415"/>
    </location>
</feature>
<protein>
    <recommendedName>
        <fullName evidence="3">histidine kinase</fullName>
        <ecNumber evidence="3">2.7.13.3</ecNumber>
    </recommendedName>
</protein>
<dbReference type="PROSITE" id="PS50109">
    <property type="entry name" value="HIS_KIN"/>
    <property type="match status" value="1"/>
</dbReference>
<dbReference type="InterPro" id="IPR011712">
    <property type="entry name" value="Sig_transdc_His_kin_sub3_dim/P"/>
</dbReference>
<dbReference type="InterPro" id="IPR003594">
    <property type="entry name" value="HATPase_dom"/>
</dbReference>
<evidence type="ECO:0000259" key="11">
    <source>
        <dbReference type="PROSITE" id="PS50885"/>
    </source>
</evidence>
<dbReference type="CDD" id="cd06225">
    <property type="entry name" value="HAMP"/>
    <property type="match status" value="1"/>
</dbReference>
<dbReference type="InterPro" id="IPR003660">
    <property type="entry name" value="HAMP_dom"/>
</dbReference>
<keyword evidence="13" id="KW-1185">Reference proteome</keyword>
<evidence type="ECO:0000256" key="7">
    <source>
        <dbReference type="ARBA" id="ARBA00023012"/>
    </source>
</evidence>
<dbReference type="Pfam" id="PF07730">
    <property type="entry name" value="HisKA_3"/>
    <property type="match status" value="1"/>
</dbReference>
<evidence type="ECO:0000256" key="1">
    <source>
        <dbReference type="ARBA" id="ARBA00000085"/>
    </source>
</evidence>
<dbReference type="SUPFAM" id="SSF55874">
    <property type="entry name" value="ATPase domain of HSP90 chaperone/DNA topoisomerase II/histidine kinase"/>
    <property type="match status" value="1"/>
</dbReference>
<dbReference type="InterPro" id="IPR050482">
    <property type="entry name" value="Sensor_HK_TwoCompSys"/>
</dbReference>
<feature type="transmembrane region" description="Helical" evidence="9">
    <location>
        <begin position="144"/>
        <end position="166"/>
    </location>
</feature>
<evidence type="ECO:0000256" key="2">
    <source>
        <dbReference type="ARBA" id="ARBA00004370"/>
    </source>
</evidence>
<evidence type="ECO:0000256" key="6">
    <source>
        <dbReference type="ARBA" id="ARBA00022777"/>
    </source>
</evidence>
<evidence type="ECO:0000259" key="10">
    <source>
        <dbReference type="PROSITE" id="PS50109"/>
    </source>
</evidence>
<keyword evidence="4" id="KW-0597">Phosphoprotein</keyword>
<dbReference type="GO" id="GO:0016301">
    <property type="term" value="F:kinase activity"/>
    <property type="evidence" value="ECO:0007669"/>
    <property type="project" value="UniProtKB-KW"/>
</dbReference>
<dbReference type="EMBL" id="CP097635">
    <property type="protein sequence ID" value="URI08309.1"/>
    <property type="molecule type" value="Genomic_DNA"/>
</dbReference>
<evidence type="ECO:0000256" key="4">
    <source>
        <dbReference type="ARBA" id="ARBA00022553"/>
    </source>
</evidence>
<dbReference type="Gene3D" id="3.30.565.10">
    <property type="entry name" value="Histidine kinase-like ATPase, C-terminal domain"/>
    <property type="match status" value="1"/>
</dbReference>
<dbReference type="InterPro" id="IPR036890">
    <property type="entry name" value="HATPase_C_sf"/>
</dbReference>
<keyword evidence="9" id="KW-0472">Membrane</keyword>
<comment type="catalytic activity">
    <reaction evidence="1">
        <text>ATP + protein L-histidine = ADP + protein N-phospho-L-histidine.</text>
        <dbReference type="EC" id="2.7.13.3"/>
    </reaction>
</comment>
<name>A0ABY4SAQ4_AQUTE</name>
<evidence type="ECO:0000256" key="8">
    <source>
        <dbReference type="SAM" id="MobiDB-lite"/>
    </source>
</evidence>
<keyword evidence="6 12" id="KW-0418">Kinase</keyword>
<proteinExistence type="predicted"/>
<keyword evidence="7" id="KW-0902">Two-component regulatory system</keyword>
<dbReference type="Gene3D" id="1.20.5.1930">
    <property type="match status" value="1"/>
</dbReference>
<evidence type="ECO:0000313" key="13">
    <source>
        <dbReference type="Proteomes" id="UP001056201"/>
    </source>
</evidence>
<dbReference type="PANTHER" id="PTHR24421:SF58">
    <property type="entry name" value="SIGNAL TRANSDUCTION HISTIDINE-PROTEIN KINASE_PHOSPHATASE UHPB"/>
    <property type="match status" value="1"/>
</dbReference>
<accession>A0ABY4SAQ4</accession>
<dbReference type="Proteomes" id="UP001056201">
    <property type="component" value="Chromosome 1"/>
</dbReference>
<dbReference type="Pfam" id="PF00672">
    <property type="entry name" value="HAMP"/>
    <property type="match status" value="1"/>
</dbReference>
<keyword evidence="9" id="KW-0812">Transmembrane</keyword>
<evidence type="ECO:0000313" key="12">
    <source>
        <dbReference type="EMBL" id="URI08309.1"/>
    </source>
</evidence>
<dbReference type="EC" id="2.7.13.3" evidence="3"/>
<dbReference type="CDD" id="cd16917">
    <property type="entry name" value="HATPase_UhpB-NarQ-NarX-like"/>
    <property type="match status" value="1"/>
</dbReference>
<dbReference type="SMART" id="SM00304">
    <property type="entry name" value="HAMP"/>
    <property type="match status" value="1"/>
</dbReference>
<evidence type="ECO:0000256" key="5">
    <source>
        <dbReference type="ARBA" id="ARBA00022679"/>
    </source>
</evidence>
<feature type="domain" description="HAMP" evidence="11">
    <location>
        <begin position="167"/>
        <end position="219"/>
    </location>
</feature>
<evidence type="ECO:0000256" key="9">
    <source>
        <dbReference type="SAM" id="Phobius"/>
    </source>
</evidence>